<gene>
    <name evidence="2" type="ORF">B4122_2524</name>
    <name evidence="1" type="ORF">B4122_4091</name>
</gene>
<accession>A0AAP1E5M5</accession>
<reference evidence="2 3" key="1">
    <citation type="submission" date="2015-09" db="EMBL/GenBank/DDBJ databases">
        <title>Spore heat resistance.</title>
        <authorList>
            <person name="Boekhorst J."/>
            <person name="Berendsen E.M."/>
            <person name="Wells-Bennik M.H."/>
            <person name="Kuipers O.P."/>
        </authorList>
    </citation>
    <scope>NUCLEOTIDE SEQUENCE [LARGE SCALE GENOMIC DNA]</scope>
    <source>
        <strain evidence="2 3">B4122</strain>
    </source>
</reference>
<sequence length="159" mass="18122">MSKLGKLLSLTYKDININFQEELEKVSKSLGESESDSDSEDENVLEKAREEVEFITDIAELSPSAGIIASWVSFETTIDGLIESKGVMPEGLSWSEKKRALEKLYKIDLNIYNSINHLRKFMLDVNHSSKKADDSLSLIEAIDYYELILKTSKKIIERR</sequence>
<proteinExistence type="predicted"/>
<protein>
    <recommendedName>
        <fullName evidence="4">DUF4145 domain-containing protein</fullName>
    </recommendedName>
</protein>
<dbReference type="AlphaFoldDB" id="A0AAP1E5M5"/>
<evidence type="ECO:0000313" key="3">
    <source>
        <dbReference type="Proteomes" id="UP000076442"/>
    </source>
</evidence>
<evidence type="ECO:0000313" key="1">
    <source>
        <dbReference type="EMBL" id="KZD88666.1"/>
    </source>
</evidence>
<dbReference type="EMBL" id="LJZV01000026">
    <property type="protein sequence ID" value="KZD88666.1"/>
    <property type="molecule type" value="Genomic_DNA"/>
</dbReference>
<dbReference type="Proteomes" id="UP000076442">
    <property type="component" value="Unassembled WGS sequence"/>
</dbReference>
<dbReference type="EMBL" id="LJZV01000012">
    <property type="protein sequence ID" value="KZD91882.1"/>
    <property type="molecule type" value="Genomic_DNA"/>
</dbReference>
<evidence type="ECO:0000313" key="2">
    <source>
        <dbReference type="EMBL" id="KZD91882.1"/>
    </source>
</evidence>
<organism evidence="2 3">
    <name type="scientific">Bacillus subtilis</name>
    <dbReference type="NCBI Taxonomy" id="1423"/>
    <lineage>
        <taxon>Bacteria</taxon>
        <taxon>Bacillati</taxon>
        <taxon>Bacillota</taxon>
        <taxon>Bacilli</taxon>
        <taxon>Bacillales</taxon>
        <taxon>Bacillaceae</taxon>
        <taxon>Bacillus</taxon>
    </lineage>
</organism>
<comment type="caution">
    <text evidence="2">The sequence shown here is derived from an EMBL/GenBank/DDBJ whole genome shotgun (WGS) entry which is preliminary data.</text>
</comment>
<name>A0AAP1E5M5_BACIU</name>
<evidence type="ECO:0008006" key="4">
    <source>
        <dbReference type="Google" id="ProtNLM"/>
    </source>
</evidence>